<keyword evidence="2" id="KW-1185">Reference proteome</keyword>
<dbReference type="AlphaFoldDB" id="A0AAV4N3E3"/>
<dbReference type="Proteomes" id="UP001054945">
    <property type="component" value="Unassembled WGS sequence"/>
</dbReference>
<organism evidence="1 2">
    <name type="scientific">Caerostris extrusa</name>
    <name type="common">Bark spider</name>
    <name type="synonym">Caerostris bankana</name>
    <dbReference type="NCBI Taxonomy" id="172846"/>
    <lineage>
        <taxon>Eukaryota</taxon>
        <taxon>Metazoa</taxon>
        <taxon>Ecdysozoa</taxon>
        <taxon>Arthropoda</taxon>
        <taxon>Chelicerata</taxon>
        <taxon>Arachnida</taxon>
        <taxon>Araneae</taxon>
        <taxon>Araneomorphae</taxon>
        <taxon>Entelegynae</taxon>
        <taxon>Araneoidea</taxon>
        <taxon>Araneidae</taxon>
        <taxon>Caerostris</taxon>
    </lineage>
</organism>
<proteinExistence type="predicted"/>
<evidence type="ECO:0000313" key="2">
    <source>
        <dbReference type="Proteomes" id="UP001054945"/>
    </source>
</evidence>
<accession>A0AAV4N3E3</accession>
<reference evidence="1 2" key="1">
    <citation type="submission" date="2021-06" db="EMBL/GenBank/DDBJ databases">
        <title>Caerostris extrusa draft genome.</title>
        <authorList>
            <person name="Kono N."/>
            <person name="Arakawa K."/>
        </authorList>
    </citation>
    <scope>NUCLEOTIDE SEQUENCE [LARGE SCALE GENOMIC DNA]</scope>
</reference>
<dbReference type="EMBL" id="BPLR01002802">
    <property type="protein sequence ID" value="GIX77924.1"/>
    <property type="molecule type" value="Genomic_DNA"/>
</dbReference>
<evidence type="ECO:0000313" key="1">
    <source>
        <dbReference type="EMBL" id="GIX77924.1"/>
    </source>
</evidence>
<protein>
    <submittedName>
        <fullName evidence="1">Uncharacterized protein</fullName>
    </submittedName>
</protein>
<gene>
    <name evidence="1" type="ORF">CEXT_565831</name>
</gene>
<name>A0AAV4N3E3_CAEEX</name>
<sequence>MSIPFMDGMATHFTSIREDTFILILRNQKTPKCFQPVQFGQHIERSQHAKFSDHLVFSKFMQLNSHLQPERLLLTVLEDSSGQQKEHPSLSLTYYGDFFFSHFEKW</sequence>
<comment type="caution">
    <text evidence="1">The sequence shown here is derived from an EMBL/GenBank/DDBJ whole genome shotgun (WGS) entry which is preliminary data.</text>
</comment>